<accession>A0ABS4VUC9</accession>
<organism evidence="2 3">
    <name type="scientific">Pseudonocardia parietis</name>
    <dbReference type="NCBI Taxonomy" id="570936"/>
    <lineage>
        <taxon>Bacteria</taxon>
        <taxon>Bacillati</taxon>
        <taxon>Actinomycetota</taxon>
        <taxon>Actinomycetes</taxon>
        <taxon>Pseudonocardiales</taxon>
        <taxon>Pseudonocardiaceae</taxon>
        <taxon>Pseudonocardia</taxon>
    </lineage>
</organism>
<comment type="caution">
    <text evidence="2">The sequence shown here is derived from an EMBL/GenBank/DDBJ whole genome shotgun (WGS) entry which is preliminary data.</text>
</comment>
<evidence type="ECO:0000259" key="1">
    <source>
        <dbReference type="Pfam" id="PF02897"/>
    </source>
</evidence>
<sequence length="229" mass="24164">MADEPYGPGRVLFDPVTEDPDRPPFVSWISPSPDGWTLAVGVCSGGSEQNTIRLVDVPTGAVLPGAPPQTLMDNWTGGAHWLPDSSGFYFAAIEGAAIDLSNRVWVHRGESTTEVGVDWLPGNDYRMVVVSGDGRHAVAVQRIMNPVPVAVARLDGGDLEWRPFVTGVDATVAGHLCGDAWIAVTDVDAPRGRVVRSHYAGPRSPARAITSALRGAHTTAATHPLSAAS</sequence>
<evidence type="ECO:0000313" key="3">
    <source>
        <dbReference type="Proteomes" id="UP001519295"/>
    </source>
</evidence>
<evidence type="ECO:0000313" key="2">
    <source>
        <dbReference type="EMBL" id="MBP2367519.1"/>
    </source>
</evidence>
<name>A0ABS4VUC9_9PSEU</name>
<keyword evidence="2" id="KW-0378">Hydrolase</keyword>
<dbReference type="Pfam" id="PF02897">
    <property type="entry name" value="Peptidase_S9_N"/>
    <property type="match status" value="1"/>
</dbReference>
<dbReference type="EMBL" id="JAGINU010000001">
    <property type="protein sequence ID" value="MBP2367519.1"/>
    <property type="molecule type" value="Genomic_DNA"/>
</dbReference>
<dbReference type="GO" id="GO:0006508">
    <property type="term" value="P:proteolysis"/>
    <property type="evidence" value="ECO:0007669"/>
    <property type="project" value="UniProtKB-KW"/>
</dbReference>
<dbReference type="Proteomes" id="UP001519295">
    <property type="component" value="Unassembled WGS sequence"/>
</dbReference>
<dbReference type="InterPro" id="IPR023302">
    <property type="entry name" value="Pept_S9A_N"/>
</dbReference>
<reference evidence="2 3" key="1">
    <citation type="submission" date="2021-03" db="EMBL/GenBank/DDBJ databases">
        <title>Sequencing the genomes of 1000 actinobacteria strains.</title>
        <authorList>
            <person name="Klenk H.-P."/>
        </authorList>
    </citation>
    <scope>NUCLEOTIDE SEQUENCE [LARGE SCALE GENOMIC DNA]</scope>
    <source>
        <strain evidence="2 3">DSM 45256</strain>
    </source>
</reference>
<keyword evidence="2" id="KW-0645">Protease</keyword>
<dbReference type="SUPFAM" id="SSF50993">
    <property type="entry name" value="Peptidase/esterase 'gauge' domain"/>
    <property type="match status" value="1"/>
</dbReference>
<dbReference type="GO" id="GO:0008233">
    <property type="term" value="F:peptidase activity"/>
    <property type="evidence" value="ECO:0007669"/>
    <property type="project" value="UniProtKB-KW"/>
</dbReference>
<keyword evidence="3" id="KW-1185">Reference proteome</keyword>
<feature type="domain" description="Peptidase S9A N-terminal" evidence="1">
    <location>
        <begin position="8"/>
        <end position="202"/>
    </location>
</feature>
<proteinExistence type="predicted"/>
<gene>
    <name evidence="2" type="ORF">JOF36_003215</name>
</gene>
<protein>
    <submittedName>
        <fullName evidence="2">Protease II</fullName>
    </submittedName>
</protein>
<dbReference type="Gene3D" id="2.130.10.120">
    <property type="entry name" value="Prolyl oligopeptidase, N-terminal domain"/>
    <property type="match status" value="1"/>
</dbReference>
<dbReference type="RefSeq" id="WP_307862402.1">
    <property type="nucleotide sequence ID" value="NZ_JAGINU010000001.1"/>
</dbReference>